<evidence type="ECO:0000313" key="5">
    <source>
        <dbReference type="Proteomes" id="UP000828390"/>
    </source>
</evidence>
<dbReference type="GO" id="GO:0051059">
    <property type="term" value="F:NF-kappaB binding"/>
    <property type="evidence" value="ECO:0007669"/>
    <property type="project" value="TreeGrafter"/>
</dbReference>
<proteinExistence type="predicted"/>
<dbReference type="PROSITE" id="PS50297">
    <property type="entry name" value="ANK_REP_REGION"/>
    <property type="match status" value="3"/>
</dbReference>
<evidence type="ECO:0000256" key="1">
    <source>
        <dbReference type="ARBA" id="ARBA00022737"/>
    </source>
</evidence>
<feature type="repeat" description="ANK" evidence="3">
    <location>
        <begin position="172"/>
        <end position="204"/>
    </location>
</feature>
<dbReference type="EMBL" id="JAIWYP010000003">
    <property type="protein sequence ID" value="KAH3858143.1"/>
    <property type="molecule type" value="Genomic_DNA"/>
</dbReference>
<comment type="caution">
    <text evidence="4">The sequence shown here is derived from an EMBL/GenBank/DDBJ whole genome shotgun (WGS) entry which is preliminary data.</text>
</comment>
<dbReference type="GO" id="GO:0005829">
    <property type="term" value="C:cytosol"/>
    <property type="evidence" value="ECO:0007669"/>
    <property type="project" value="TreeGrafter"/>
</dbReference>
<keyword evidence="5" id="KW-1185">Reference proteome</keyword>
<dbReference type="PANTHER" id="PTHR46680">
    <property type="entry name" value="NF-KAPPA-B INHIBITOR ALPHA"/>
    <property type="match status" value="1"/>
</dbReference>
<dbReference type="PRINTS" id="PR01415">
    <property type="entry name" value="ANKYRIN"/>
</dbReference>
<keyword evidence="1" id="KW-0677">Repeat</keyword>
<dbReference type="SMART" id="SM00248">
    <property type="entry name" value="ANK"/>
    <property type="match status" value="6"/>
</dbReference>
<organism evidence="4 5">
    <name type="scientific">Dreissena polymorpha</name>
    <name type="common">Zebra mussel</name>
    <name type="synonym">Mytilus polymorpha</name>
    <dbReference type="NCBI Taxonomy" id="45954"/>
    <lineage>
        <taxon>Eukaryota</taxon>
        <taxon>Metazoa</taxon>
        <taxon>Spiralia</taxon>
        <taxon>Lophotrochozoa</taxon>
        <taxon>Mollusca</taxon>
        <taxon>Bivalvia</taxon>
        <taxon>Autobranchia</taxon>
        <taxon>Heteroconchia</taxon>
        <taxon>Euheterodonta</taxon>
        <taxon>Imparidentia</taxon>
        <taxon>Neoheterodontei</taxon>
        <taxon>Myida</taxon>
        <taxon>Dreissenoidea</taxon>
        <taxon>Dreissenidae</taxon>
        <taxon>Dreissena</taxon>
    </lineage>
</organism>
<dbReference type="InterPro" id="IPR002110">
    <property type="entry name" value="Ankyrin_rpt"/>
</dbReference>
<dbReference type="PANTHER" id="PTHR46680:SF3">
    <property type="entry name" value="NF-KAPPA-B INHIBITOR CACTUS"/>
    <property type="match status" value="1"/>
</dbReference>
<reference evidence="4" key="1">
    <citation type="journal article" date="2019" name="bioRxiv">
        <title>The Genome of the Zebra Mussel, Dreissena polymorpha: A Resource for Invasive Species Research.</title>
        <authorList>
            <person name="McCartney M.A."/>
            <person name="Auch B."/>
            <person name="Kono T."/>
            <person name="Mallez S."/>
            <person name="Zhang Y."/>
            <person name="Obille A."/>
            <person name="Becker A."/>
            <person name="Abrahante J.E."/>
            <person name="Garbe J."/>
            <person name="Badalamenti J.P."/>
            <person name="Herman A."/>
            <person name="Mangelson H."/>
            <person name="Liachko I."/>
            <person name="Sullivan S."/>
            <person name="Sone E.D."/>
            <person name="Koren S."/>
            <person name="Silverstein K.A.T."/>
            <person name="Beckman K.B."/>
            <person name="Gohl D.M."/>
        </authorList>
    </citation>
    <scope>NUCLEOTIDE SEQUENCE</scope>
    <source>
        <strain evidence="4">Duluth1</strain>
        <tissue evidence="4">Whole animal</tissue>
    </source>
</reference>
<dbReference type="Gene3D" id="1.25.40.20">
    <property type="entry name" value="Ankyrin repeat-containing domain"/>
    <property type="match status" value="1"/>
</dbReference>
<dbReference type="GO" id="GO:0071356">
    <property type="term" value="P:cellular response to tumor necrosis factor"/>
    <property type="evidence" value="ECO:0007669"/>
    <property type="project" value="TreeGrafter"/>
</dbReference>
<gene>
    <name evidence="4" type="ORF">DPMN_100763</name>
</gene>
<dbReference type="AlphaFoldDB" id="A0A9D4LGI0"/>
<dbReference type="Proteomes" id="UP000828390">
    <property type="component" value="Unassembled WGS sequence"/>
</dbReference>
<dbReference type="InterPro" id="IPR051070">
    <property type="entry name" value="NF-kappa-B_inhibitor"/>
</dbReference>
<keyword evidence="2 3" id="KW-0040">ANK repeat</keyword>
<dbReference type="Pfam" id="PF12796">
    <property type="entry name" value="Ank_2"/>
    <property type="match status" value="2"/>
</dbReference>
<dbReference type="InterPro" id="IPR036770">
    <property type="entry name" value="Ankyrin_rpt-contain_sf"/>
</dbReference>
<evidence type="ECO:0000313" key="4">
    <source>
        <dbReference type="EMBL" id="KAH3858143.1"/>
    </source>
</evidence>
<feature type="repeat" description="ANK" evidence="3">
    <location>
        <begin position="133"/>
        <end position="155"/>
    </location>
</feature>
<evidence type="ECO:0000256" key="3">
    <source>
        <dbReference type="PROSITE-ProRule" id="PRU00023"/>
    </source>
</evidence>
<dbReference type="PROSITE" id="PS50088">
    <property type="entry name" value="ANK_REPEAT"/>
    <property type="match status" value="3"/>
</dbReference>
<protein>
    <submittedName>
        <fullName evidence="4">Uncharacterized protein</fullName>
    </submittedName>
</protein>
<evidence type="ECO:0000256" key="2">
    <source>
        <dbReference type="ARBA" id="ARBA00023043"/>
    </source>
</evidence>
<feature type="repeat" description="ANK" evidence="3">
    <location>
        <begin position="206"/>
        <end position="227"/>
    </location>
</feature>
<reference evidence="4" key="2">
    <citation type="submission" date="2020-11" db="EMBL/GenBank/DDBJ databases">
        <authorList>
            <person name="McCartney M.A."/>
            <person name="Auch B."/>
            <person name="Kono T."/>
            <person name="Mallez S."/>
            <person name="Becker A."/>
            <person name="Gohl D.M."/>
            <person name="Silverstein K.A.T."/>
            <person name="Koren S."/>
            <person name="Bechman K.B."/>
            <person name="Herman A."/>
            <person name="Abrahante J.E."/>
            <person name="Garbe J."/>
        </authorList>
    </citation>
    <scope>NUCLEOTIDE SEQUENCE</scope>
    <source>
        <strain evidence="4">Duluth1</strain>
        <tissue evidence="4">Whole animal</tissue>
    </source>
</reference>
<sequence>MPVECYPTTLVDFSRIRCQPSPNYMTIQRLSTGFAAMEMSSDDDTCDLCDFDLTNKSVFEQNNDGDGILHVAIIQQDVDLAWYLISHCLLSDSLNMPNYLFQTPLHLAVITNQSIIVRGLVCACADLKPRDRNGDTPLHIACKYGYLDCVKELLSPHSLPHGCQDLSIRNYEGLTSLHIAAINNHMTIVKMLLESGCDVNVTDGKTGRTVLHNASLCGNVSLVRLLLGVKDCNINAQAYDSRTPFDLAYSRGGEEVITTLAANGARFGTDCLDDELC</sequence>
<name>A0A9D4LGI0_DREPO</name>
<accession>A0A9D4LGI0</accession>
<dbReference type="SUPFAM" id="SSF48403">
    <property type="entry name" value="Ankyrin repeat"/>
    <property type="match status" value="1"/>
</dbReference>